<dbReference type="InterPro" id="IPR048188">
    <property type="entry name" value="YmfL-like"/>
</dbReference>
<protein>
    <recommendedName>
        <fullName evidence="2">DNA-binding protein</fullName>
    </recommendedName>
</protein>
<dbReference type="InterPro" id="IPR009679">
    <property type="entry name" value="Phage_186_CII-like"/>
</dbReference>
<reference evidence="1" key="1">
    <citation type="submission" date="2018-07" db="EMBL/GenBank/DDBJ databases">
        <authorList>
            <person name="Ashton P.M."/>
            <person name="Dallman T."/>
            <person name="Nair S."/>
            <person name="De Pinna E."/>
            <person name="Peters T."/>
            <person name="Grant K."/>
        </authorList>
    </citation>
    <scope>NUCLEOTIDE SEQUENCE</scope>
    <source>
        <strain evidence="1">333397</strain>
    </source>
</reference>
<name>A0A636GAJ2_SALET</name>
<sequence>MNSPDWKVEKQPQWYTKAVKKTIAALPGGYAEAAEWLDVTENALFNRLRVGGDQVLPMGWAMVLQMASKTYFVSEAVARSSGGVFVPLPDIEEVDNADINQRLLEAMEELGVYSQKVRTAIEDGVIDRREREEIDAELHRVIVKMQEHASLLFRVFCHPEKGDARECAAPGAVASSVMEKANA</sequence>
<dbReference type="Pfam" id="PF06892">
    <property type="entry name" value="Phage_CP76"/>
    <property type="match status" value="1"/>
</dbReference>
<dbReference type="AlphaFoldDB" id="A0A636GAJ2"/>
<proteinExistence type="predicted"/>
<comment type="caution">
    <text evidence="1">The sequence shown here is derived from an EMBL/GenBank/DDBJ whole genome shotgun (WGS) entry which is preliminary data.</text>
</comment>
<dbReference type="NCBIfam" id="NF041471">
    <property type="entry name" value="phage_reg_YmfL"/>
    <property type="match status" value="1"/>
</dbReference>
<evidence type="ECO:0000313" key="1">
    <source>
        <dbReference type="EMBL" id="EDI0272487.1"/>
    </source>
</evidence>
<organism evidence="1">
    <name type="scientific">Salmonella enterica subsp. enterica serovar Panama</name>
    <dbReference type="NCBI Taxonomy" id="29472"/>
    <lineage>
        <taxon>Bacteria</taxon>
        <taxon>Pseudomonadati</taxon>
        <taxon>Pseudomonadota</taxon>
        <taxon>Gammaproteobacteria</taxon>
        <taxon>Enterobacterales</taxon>
        <taxon>Enterobacteriaceae</taxon>
        <taxon>Salmonella</taxon>
    </lineage>
</organism>
<gene>
    <name evidence="1" type="ORF">CC707_15370</name>
</gene>
<evidence type="ECO:0008006" key="2">
    <source>
        <dbReference type="Google" id="ProtNLM"/>
    </source>
</evidence>
<dbReference type="EMBL" id="AAMJPF010000020">
    <property type="protein sequence ID" value="EDI0272487.1"/>
    <property type="molecule type" value="Genomic_DNA"/>
</dbReference>
<accession>A0A636GAJ2</accession>
<dbReference type="GO" id="GO:0003677">
    <property type="term" value="F:DNA binding"/>
    <property type="evidence" value="ECO:0007669"/>
    <property type="project" value="InterPro"/>
</dbReference>